<keyword evidence="2 5" id="KW-0808">Transferase</keyword>
<evidence type="ECO:0000259" key="4">
    <source>
        <dbReference type="Pfam" id="PF04715"/>
    </source>
</evidence>
<dbReference type="InterPro" id="IPR019999">
    <property type="entry name" value="Anth_synth_I-like"/>
</dbReference>
<proteinExistence type="predicted"/>
<sequence length="470" mass="51226">MRITEVPYPDDIVQRFAPLAQQPWAMLLDSCDIGGERGRYSVIVAEPVYRLWREGGQTWVAGPDGVARAHPGEALTILRQLLSRLPVPENRPADLPFVGGAVGYLAYDFGLELQEIGHPGGGALPEISLGIYDGAYVVDHERRQAWLTSLESTARSRERWSYWADHFSRRPAESAPVPPFRMREPVQAHWSWADYAAAFARVQDYIHAGDCYQVNLAQSFSAACTGHPWSLYRELREVNPAPFAAYLALPQGAILSLSPERLLTLRDGLLEARPIKGTRPRLPDPDADLRMVEALLHSPKDRAENVMIVDLLRNDLGRVAATGSVTVPELCRLESFANVHHLVSSVRARLAPGADAISALQAVFPGGSITGAPKHRAMEIIAELEGGPRGIYCGSIGYIDVAGAMDMNIAIRSLTVENGRVTFWAGGGIVADSGAAAEYQECLDKVAPFHAVLSGKTMAMTDTDVSRSET</sequence>
<dbReference type="PANTHER" id="PTHR11236">
    <property type="entry name" value="AMINOBENZOATE/ANTHRANILATE SYNTHASE"/>
    <property type="match status" value="1"/>
</dbReference>
<evidence type="ECO:0000256" key="1">
    <source>
        <dbReference type="ARBA" id="ARBA00013139"/>
    </source>
</evidence>
<keyword evidence="5" id="KW-0032">Aminotransferase</keyword>
<dbReference type="Pfam" id="PF04715">
    <property type="entry name" value="Anth_synt_I_N"/>
    <property type="match status" value="1"/>
</dbReference>
<dbReference type="PANTHER" id="PTHR11236:SF50">
    <property type="entry name" value="AMINODEOXYCHORISMATE SYNTHASE COMPONENT 1"/>
    <property type="match status" value="1"/>
</dbReference>
<dbReference type="InterPro" id="IPR005801">
    <property type="entry name" value="ADC_synthase"/>
</dbReference>
<dbReference type="GO" id="GO:0009396">
    <property type="term" value="P:folic acid-containing compound biosynthetic process"/>
    <property type="evidence" value="ECO:0007669"/>
    <property type="project" value="InterPro"/>
</dbReference>
<dbReference type="EC" id="2.6.1.85" evidence="1"/>
<dbReference type="PRINTS" id="PR00095">
    <property type="entry name" value="ANTSNTHASEI"/>
</dbReference>
<protein>
    <recommendedName>
        <fullName evidence="1">aminodeoxychorismate synthase</fullName>
        <ecNumber evidence="1">2.6.1.85</ecNumber>
    </recommendedName>
</protein>
<dbReference type="InterPro" id="IPR015890">
    <property type="entry name" value="Chorismate_C"/>
</dbReference>
<evidence type="ECO:0000256" key="2">
    <source>
        <dbReference type="ARBA" id="ARBA00022679"/>
    </source>
</evidence>
<gene>
    <name evidence="5" type="primary">pabB</name>
    <name evidence="5" type="ORF">EC580_11870</name>
</gene>
<dbReference type="Pfam" id="PF00425">
    <property type="entry name" value="Chorismate_bind"/>
    <property type="match status" value="1"/>
</dbReference>
<dbReference type="OrthoDB" id="9803598at2"/>
<reference evidence="5" key="1">
    <citation type="submission" date="2018-10" db="EMBL/GenBank/DDBJ databases">
        <title>Acidithiobacillus sulfuriphilus sp. nov.: an extremely acidophilic sulfur-oxidizing chemolithotroph isolated from a neutral pH environment.</title>
        <authorList>
            <person name="Falagan C."/>
            <person name="Moya-Beltran A."/>
            <person name="Quatrini R."/>
            <person name="Johnson D.B."/>
        </authorList>
    </citation>
    <scope>NUCLEOTIDE SEQUENCE [LARGE SCALE GENOMIC DNA]</scope>
    <source>
        <strain evidence="5">CJ-2</strain>
    </source>
</reference>
<name>A0A3M8QSG4_9PROT</name>
<dbReference type="GO" id="GO:0000162">
    <property type="term" value="P:L-tryptophan biosynthetic process"/>
    <property type="evidence" value="ECO:0007669"/>
    <property type="project" value="TreeGrafter"/>
</dbReference>
<dbReference type="AlphaFoldDB" id="A0A3M8QSG4"/>
<dbReference type="RefSeq" id="WP_123105319.1">
    <property type="nucleotide sequence ID" value="NZ_CP127527.1"/>
</dbReference>
<evidence type="ECO:0000259" key="3">
    <source>
        <dbReference type="Pfam" id="PF00425"/>
    </source>
</evidence>
<dbReference type="GO" id="GO:0046820">
    <property type="term" value="F:4-amino-4-deoxychorismate synthase activity"/>
    <property type="evidence" value="ECO:0007669"/>
    <property type="project" value="UniProtKB-EC"/>
</dbReference>
<feature type="domain" description="Anthranilate synthase component I N-terminal" evidence="4">
    <location>
        <begin position="12"/>
        <end position="146"/>
    </location>
</feature>
<dbReference type="NCBIfam" id="TIGR00553">
    <property type="entry name" value="pabB"/>
    <property type="match status" value="1"/>
</dbReference>
<organism evidence="5">
    <name type="scientific">Acidithiobacillus sulfuriphilus</name>
    <dbReference type="NCBI Taxonomy" id="1867749"/>
    <lineage>
        <taxon>Bacteria</taxon>
        <taxon>Pseudomonadati</taxon>
        <taxon>Pseudomonadota</taxon>
        <taxon>Acidithiobacillia</taxon>
        <taxon>Acidithiobacillales</taxon>
        <taxon>Acidithiobacillaceae</taxon>
        <taxon>Acidithiobacillus</taxon>
    </lineage>
</organism>
<feature type="domain" description="Chorismate-utilising enzyme C-terminal" evidence="3">
    <location>
        <begin position="193"/>
        <end position="445"/>
    </location>
</feature>
<dbReference type="SUPFAM" id="SSF56322">
    <property type="entry name" value="ADC synthase"/>
    <property type="match status" value="1"/>
</dbReference>
<dbReference type="InterPro" id="IPR005802">
    <property type="entry name" value="ADC_synth_comp_1"/>
</dbReference>
<accession>A0A3M8QSG4</accession>
<comment type="caution">
    <text evidence="5">The sequence shown here is derived from an EMBL/GenBank/DDBJ whole genome shotgun (WGS) entry which is preliminary data.</text>
</comment>
<evidence type="ECO:0000313" key="5">
    <source>
        <dbReference type="EMBL" id="RNF59205.1"/>
    </source>
</evidence>
<dbReference type="EMBL" id="RIZI01000188">
    <property type="protein sequence ID" value="RNF59205.1"/>
    <property type="molecule type" value="Genomic_DNA"/>
</dbReference>
<dbReference type="InterPro" id="IPR006805">
    <property type="entry name" value="Anth_synth_I_N"/>
</dbReference>
<dbReference type="Gene3D" id="3.60.120.10">
    <property type="entry name" value="Anthranilate synthase"/>
    <property type="match status" value="1"/>
</dbReference>